<gene>
    <name evidence="2" type="ORF">LCGC14_1896390</name>
</gene>
<dbReference type="AlphaFoldDB" id="A0A0F9GLC7"/>
<sequence length="71" mass="8105">MLPSLEVVNIRVFVFLMSLVLFFATGFFAGRIGNRDIYTYPITVYAPHTPDTIPMFLTLDGVAVHCFFEDR</sequence>
<feature type="transmembrane region" description="Helical" evidence="1">
    <location>
        <begin position="12"/>
        <end position="30"/>
    </location>
</feature>
<protein>
    <submittedName>
        <fullName evidence="2">Uncharacterized protein</fullName>
    </submittedName>
</protein>
<evidence type="ECO:0000313" key="2">
    <source>
        <dbReference type="EMBL" id="KKL91271.1"/>
    </source>
</evidence>
<dbReference type="EMBL" id="LAZR01019777">
    <property type="protein sequence ID" value="KKL91271.1"/>
    <property type="molecule type" value="Genomic_DNA"/>
</dbReference>
<keyword evidence="1" id="KW-0472">Membrane</keyword>
<proteinExistence type="predicted"/>
<keyword evidence="1" id="KW-1133">Transmembrane helix</keyword>
<evidence type="ECO:0000256" key="1">
    <source>
        <dbReference type="SAM" id="Phobius"/>
    </source>
</evidence>
<keyword evidence="1" id="KW-0812">Transmembrane</keyword>
<name>A0A0F9GLC7_9ZZZZ</name>
<organism evidence="2">
    <name type="scientific">marine sediment metagenome</name>
    <dbReference type="NCBI Taxonomy" id="412755"/>
    <lineage>
        <taxon>unclassified sequences</taxon>
        <taxon>metagenomes</taxon>
        <taxon>ecological metagenomes</taxon>
    </lineage>
</organism>
<accession>A0A0F9GLC7</accession>
<reference evidence="2" key="1">
    <citation type="journal article" date="2015" name="Nature">
        <title>Complex archaea that bridge the gap between prokaryotes and eukaryotes.</title>
        <authorList>
            <person name="Spang A."/>
            <person name="Saw J.H."/>
            <person name="Jorgensen S.L."/>
            <person name="Zaremba-Niedzwiedzka K."/>
            <person name="Martijn J."/>
            <person name="Lind A.E."/>
            <person name="van Eijk R."/>
            <person name="Schleper C."/>
            <person name="Guy L."/>
            <person name="Ettema T.J."/>
        </authorList>
    </citation>
    <scope>NUCLEOTIDE SEQUENCE</scope>
</reference>
<comment type="caution">
    <text evidence="2">The sequence shown here is derived from an EMBL/GenBank/DDBJ whole genome shotgun (WGS) entry which is preliminary data.</text>
</comment>